<reference evidence="2 3" key="1">
    <citation type="submission" date="2018-09" db="EMBL/GenBank/DDBJ databases">
        <authorList>
            <person name="Zhu H."/>
        </authorList>
    </citation>
    <scope>NUCLEOTIDE SEQUENCE [LARGE SCALE GENOMIC DNA]</scope>
    <source>
        <strain evidence="2 3">K1W22B-8</strain>
    </source>
</reference>
<protein>
    <submittedName>
        <fullName evidence="2">NUDIX domain-containing protein</fullName>
    </submittedName>
</protein>
<organism evidence="2 3">
    <name type="scientific">Oleomonas cavernae</name>
    <dbReference type="NCBI Taxonomy" id="2320859"/>
    <lineage>
        <taxon>Bacteria</taxon>
        <taxon>Pseudomonadati</taxon>
        <taxon>Pseudomonadota</taxon>
        <taxon>Alphaproteobacteria</taxon>
        <taxon>Acetobacterales</taxon>
        <taxon>Acetobacteraceae</taxon>
        <taxon>Oleomonas</taxon>
    </lineage>
</organism>
<evidence type="ECO:0000259" key="1">
    <source>
        <dbReference type="PROSITE" id="PS51462"/>
    </source>
</evidence>
<name>A0A418W9X5_9PROT</name>
<evidence type="ECO:0000313" key="2">
    <source>
        <dbReference type="EMBL" id="RJF86815.1"/>
    </source>
</evidence>
<dbReference type="CDD" id="cd18873">
    <property type="entry name" value="NUDIX_NadM_like"/>
    <property type="match status" value="1"/>
</dbReference>
<keyword evidence="3" id="KW-1185">Reference proteome</keyword>
<dbReference type="InterPro" id="IPR015797">
    <property type="entry name" value="NUDIX_hydrolase-like_dom_sf"/>
</dbReference>
<dbReference type="OrthoDB" id="9761969at2"/>
<dbReference type="GO" id="GO:0003824">
    <property type="term" value="F:catalytic activity"/>
    <property type="evidence" value="ECO:0007669"/>
    <property type="project" value="UniProtKB-ARBA"/>
</dbReference>
<dbReference type="InterPro" id="IPR036390">
    <property type="entry name" value="WH_DNA-bd_sf"/>
</dbReference>
<dbReference type="InterPro" id="IPR000086">
    <property type="entry name" value="NUDIX_hydrolase_dom"/>
</dbReference>
<dbReference type="Gene3D" id="3.90.79.10">
    <property type="entry name" value="Nucleoside Triphosphate Pyrophosphohydrolase"/>
    <property type="match status" value="1"/>
</dbReference>
<dbReference type="Proteomes" id="UP000284605">
    <property type="component" value="Unassembled WGS sequence"/>
</dbReference>
<dbReference type="AlphaFoldDB" id="A0A418W9X5"/>
<dbReference type="PANTHER" id="PTHR43736">
    <property type="entry name" value="ADP-RIBOSE PYROPHOSPHATASE"/>
    <property type="match status" value="1"/>
</dbReference>
<proteinExistence type="predicted"/>
<dbReference type="Pfam" id="PF00293">
    <property type="entry name" value="NUDIX"/>
    <property type="match status" value="1"/>
</dbReference>
<evidence type="ECO:0000313" key="3">
    <source>
        <dbReference type="Proteomes" id="UP000284605"/>
    </source>
</evidence>
<accession>A0A418W9X5</accession>
<dbReference type="SUPFAM" id="SSF55811">
    <property type="entry name" value="Nudix"/>
    <property type="match status" value="1"/>
</dbReference>
<dbReference type="Gene3D" id="1.10.10.10">
    <property type="entry name" value="Winged helix-like DNA-binding domain superfamily/Winged helix DNA-binding domain"/>
    <property type="match status" value="1"/>
</dbReference>
<feature type="domain" description="Nudix hydrolase" evidence="1">
    <location>
        <begin position="19"/>
        <end position="156"/>
    </location>
</feature>
<dbReference type="InterPro" id="IPR036388">
    <property type="entry name" value="WH-like_DNA-bd_sf"/>
</dbReference>
<dbReference type="EMBL" id="QYUK01000011">
    <property type="protein sequence ID" value="RJF86815.1"/>
    <property type="molecule type" value="Genomic_DNA"/>
</dbReference>
<gene>
    <name evidence="2" type="ORF">D3874_07100</name>
</gene>
<dbReference type="PROSITE" id="PS51462">
    <property type="entry name" value="NUDIX"/>
    <property type="match status" value="1"/>
</dbReference>
<dbReference type="RefSeq" id="WP_119777461.1">
    <property type="nucleotide sequence ID" value="NZ_QYUK01000011.1"/>
</dbReference>
<dbReference type="Pfam" id="PF21906">
    <property type="entry name" value="WHD_NrtR"/>
    <property type="match status" value="1"/>
</dbReference>
<sequence length="240" mass="26867">MTARTGRMNASDEANAYPAPHVTVDLVIFTVRDEQLHVLLMKRGAPPHKGLWALPGGYIHPEEDLDLDATARRILLEKAGIETPYLEQLQGFGSATRDPRGWTATFTYFALISSETLALRQGANAEKVAWRTISGYGAAPGLAFDHDQILTAAVTRLRSKVEYTSLPVHLLPTKFTLTDLQRIYEQILARPMDKSAFRKRIAREDFLEPVEGEMRRASNRPAQIYRLKPGQATAFFDSTI</sequence>
<dbReference type="InterPro" id="IPR054105">
    <property type="entry name" value="WHD_NrtR"/>
</dbReference>
<dbReference type="PANTHER" id="PTHR43736:SF4">
    <property type="entry name" value="SLR1690 PROTEIN"/>
    <property type="match status" value="1"/>
</dbReference>
<comment type="caution">
    <text evidence="2">The sequence shown here is derived from an EMBL/GenBank/DDBJ whole genome shotgun (WGS) entry which is preliminary data.</text>
</comment>
<dbReference type="SUPFAM" id="SSF46785">
    <property type="entry name" value="Winged helix' DNA-binding domain"/>
    <property type="match status" value="1"/>
</dbReference>